<proteinExistence type="predicted"/>
<comment type="caution">
    <text evidence="1">The sequence shown here is derived from an EMBL/GenBank/DDBJ whole genome shotgun (WGS) entry which is preliminary data.</text>
</comment>
<accession>A0A9K3DKV2</accession>
<sequence>MTVPKNQSDPTVQTPGNGRPLQLGFGVTEMNFFFCVCVCCCCDFRVLFSAQDPCFFYSR</sequence>
<name>A0A9K3DKV2_HELAN</name>
<keyword evidence="2" id="KW-1185">Reference proteome</keyword>
<evidence type="ECO:0000313" key="1">
    <source>
        <dbReference type="EMBL" id="KAF5756935.1"/>
    </source>
</evidence>
<reference evidence="1" key="1">
    <citation type="journal article" date="2017" name="Nature">
        <title>The sunflower genome provides insights into oil metabolism, flowering and Asterid evolution.</title>
        <authorList>
            <person name="Badouin H."/>
            <person name="Gouzy J."/>
            <person name="Grassa C.J."/>
            <person name="Murat F."/>
            <person name="Staton S.E."/>
            <person name="Cottret L."/>
            <person name="Lelandais-Briere C."/>
            <person name="Owens G.L."/>
            <person name="Carrere S."/>
            <person name="Mayjonade B."/>
            <person name="Legrand L."/>
            <person name="Gill N."/>
            <person name="Kane N.C."/>
            <person name="Bowers J.E."/>
            <person name="Hubner S."/>
            <person name="Bellec A."/>
            <person name="Berard A."/>
            <person name="Berges H."/>
            <person name="Blanchet N."/>
            <person name="Boniface M.C."/>
            <person name="Brunel D."/>
            <person name="Catrice O."/>
            <person name="Chaidir N."/>
            <person name="Claudel C."/>
            <person name="Donnadieu C."/>
            <person name="Faraut T."/>
            <person name="Fievet G."/>
            <person name="Helmstetter N."/>
            <person name="King M."/>
            <person name="Knapp S.J."/>
            <person name="Lai Z."/>
            <person name="Le Paslier M.C."/>
            <person name="Lippi Y."/>
            <person name="Lorenzon L."/>
            <person name="Mandel J.R."/>
            <person name="Marage G."/>
            <person name="Marchand G."/>
            <person name="Marquand E."/>
            <person name="Bret-Mestries E."/>
            <person name="Morien E."/>
            <person name="Nambeesan S."/>
            <person name="Nguyen T."/>
            <person name="Pegot-Espagnet P."/>
            <person name="Pouilly N."/>
            <person name="Raftis F."/>
            <person name="Sallet E."/>
            <person name="Schiex T."/>
            <person name="Thomas J."/>
            <person name="Vandecasteele C."/>
            <person name="Vares D."/>
            <person name="Vear F."/>
            <person name="Vautrin S."/>
            <person name="Crespi M."/>
            <person name="Mangin B."/>
            <person name="Burke J.M."/>
            <person name="Salse J."/>
            <person name="Munos S."/>
            <person name="Vincourt P."/>
            <person name="Rieseberg L.H."/>
            <person name="Langlade N.B."/>
        </authorList>
    </citation>
    <scope>NUCLEOTIDE SEQUENCE</scope>
    <source>
        <tissue evidence="1">Leaves</tissue>
    </source>
</reference>
<organism evidence="1 2">
    <name type="scientific">Helianthus annuus</name>
    <name type="common">Common sunflower</name>
    <dbReference type="NCBI Taxonomy" id="4232"/>
    <lineage>
        <taxon>Eukaryota</taxon>
        <taxon>Viridiplantae</taxon>
        <taxon>Streptophyta</taxon>
        <taxon>Embryophyta</taxon>
        <taxon>Tracheophyta</taxon>
        <taxon>Spermatophyta</taxon>
        <taxon>Magnoliopsida</taxon>
        <taxon>eudicotyledons</taxon>
        <taxon>Gunneridae</taxon>
        <taxon>Pentapetalae</taxon>
        <taxon>asterids</taxon>
        <taxon>campanulids</taxon>
        <taxon>Asterales</taxon>
        <taxon>Asteraceae</taxon>
        <taxon>Asteroideae</taxon>
        <taxon>Heliantheae alliance</taxon>
        <taxon>Heliantheae</taxon>
        <taxon>Helianthus</taxon>
    </lineage>
</organism>
<evidence type="ECO:0000313" key="2">
    <source>
        <dbReference type="Proteomes" id="UP000215914"/>
    </source>
</evidence>
<dbReference type="Gramene" id="mRNA:HanXRQr2_Chr17g0820781">
    <property type="protein sequence ID" value="CDS:HanXRQr2_Chr17g0820781.1"/>
    <property type="gene ID" value="HanXRQr2_Chr17g0820781"/>
</dbReference>
<dbReference type="Proteomes" id="UP000215914">
    <property type="component" value="Unassembled WGS sequence"/>
</dbReference>
<reference evidence="1" key="2">
    <citation type="submission" date="2020-06" db="EMBL/GenBank/DDBJ databases">
        <title>Helianthus annuus Genome sequencing and assembly Release 2.</title>
        <authorList>
            <person name="Gouzy J."/>
            <person name="Langlade N."/>
            <person name="Munos S."/>
        </authorList>
    </citation>
    <scope>NUCLEOTIDE SEQUENCE</scope>
    <source>
        <tissue evidence="1">Leaves</tissue>
    </source>
</reference>
<protein>
    <submittedName>
        <fullName evidence="1">Uncharacterized protein</fullName>
    </submittedName>
</protein>
<dbReference type="EMBL" id="MNCJ02000332">
    <property type="protein sequence ID" value="KAF5756935.1"/>
    <property type="molecule type" value="Genomic_DNA"/>
</dbReference>
<gene>
    <name evidence="1" type="ORF">HanXRQr2_Chr17g0820781</name>
</gene>
<dbReference type="AlphaFoldDB" id="A0A9K3DKV2"/>